<reference evidence="1" key="1">
    <citation type="submission" date="2014-09" db="EMBL/GenBank/DDBJ databases">
        <authorList>
            <person name="Magalhaes I.L.F."/>
            <person name="Oliveira U."/>
            <person name="Santos F.R."/>
            <person name="Vidigal T.H.D.A."/>
            <person name="Brescovit A.D."/>
            <person name="Santos A.J."/>
        </authorList>
    </citation>
    <scope>NUCLEOTIDE SEQUENCE</scope>
    <source>
        <tissue evidence="1">Shoot tissue taken approximately 20 cm above the soil surface</tissue>
    </source>
</reference>
<reference evidence="1" key="2">
    <citation type="journal article" date="2015" name="Data Brief">
        <title>Shoot transcriptome of the giant reed, Arundo donax.</title>
        <authorList>
            <person name="Barrero R.A."/>
            <person name="Guerrero F.D."/>
            <person name="Moolhuijzen P."/>
            <person name="Goolsby J.A."/>
            <person name="Tidwell J."/>
            <person name="Bellgard S.E."/>
            <person name="Bellgard M.I."/>
        </authorList>
    </citation>
    <scope>NUCLEOTIDE SEQUENCE</scope>
    <source>
        <tissue evidence="1">Shoot tissue taken approximately 20 cm above the soil surface</tissue>
    </source>
</reference>
<proteinExistence type="predicted"/>
<evidence type="ECO:0000313" key="1">
    <source>
        <dbReference type="EMBL" id="JAD66444.1"/>
    </source>
</evidence>
<dbReference type="AlphaFoldDB" id="A0A0A9BR25"/>
<sequence length="31" mass="3550">MSEEMPSQSSETRECKLITTKRTLMPGDLHI</sequence>
<protein>
    <submittedName>
        <fullName evidence="1">Uncharacterized protein</fullName>
    </submittedName>
</protein>
<dbReference type="EMBL" id="GBRH01231451">
    <property type="protein sequence ID" value="JAD66444.1"/>
    <property type="molecule type" value="Transcribed_RNA"/>
</dbReference>
<accession>A0A0A9BR25</accession>
<organism evidence="1">
    <name type="scientific">Arundo donax</name>
    <name type="common">Giant reed</name>
    <name type="synonym">Donax arundinaceus</name>
    <dbReference type="NCBI Taxonomy" id="35708"/>
    <lineage>
        <taxon>Eukaryota</taxon>
        <taxon>Viridiplantae</taxon>
        <taxon>Streptophyta</taxon>
        <taxon>Embryophyta</taxon>
        <taxon>Tracheophyta</taxon>
        <taxon>Spermatophyta</taxon>
        <taxon>Magnoliopsida</taxon>
        <taxon>Liliopsida</taxon>
        <taxon>Poales</taxon>
        <taxon>Poaceae</taxon>
        <taxon>PACMAD clade</taxon>
        <taxon>Arundinoideae</taxon>
        <taxon>Arundineae</taxon>
        <taxon>Arundo</taxon>
    </lineage>
</organism>
<name>A0A0A9BR25_ARUDO</name>